<proteinExistence type="predicted"/>
<keyword evidence="2" id="KW-1185">Reference proteome</keyword>
<dbReference type="Proteomes" id="UP001152607">
    <property type="component" value="Unassembled WGS sequence"/>
</dbReference>
<accession>A0A9W4XVG9</accession>
<protein>
    <submittedName>
        <fullName evidence="1">Uncharacterized protein</fullName>
    </submittedName>
</protein>
<dbReference type="AlphaFoldDB" id="A0A9W4XVG9"/>
<sequence length="79" mass="8520">MCSYSDRVSSCGHYRRTCTAPCSTAKRNKQVCTSGNTISASTTGSLCYLYGCDQQPNLKREGPGARINGGFHSSDVDFD</sequence>
<dbReference type="EMBL" id="CAOQHR010000013">
    <property type="protein sequence ID" value="CAI6342320.1"/>
    <property type="molecule type" value="Genomic_DNA"/>
</dbReference>
<dbReference type="OrthoDB" id="5326745at2759"/>
<organism evidence="1 2">
    <name type="scientific">Periconia digitata</name>
    <dbReference type="NCBI Taxonomy" id="1303443"/>
    <lineage>
        <taxon>Eukaryota</taxon>
        <taxon>Fungi</taxon>
        <taxon>Dikarya</taxon>
        <taxon>Ascomycota</taxon>
        <taxon>Pezizomycotina</taxon>
        <taxon>Dothideomycetes</taxon>
        <taxon>Pleosporomycetidae</taxon>
        <taxon>Pleosporales</taxon>
        <taxon>Massarineae</taxon>
        <taxon>Periconiaceae</taxon>
        <taxon>Periconia</taxon>
    </lineage>
</organism>
<gene>
    <name evidence="1" type="ORF">PDIGIT_LOCUS15525</name>
</gene>
<comment type="caution">
    <text evidence="1">The sequence shown here is derived from an EMBL/GenBank/DDBJ whole genome shotgun (WGS) entry which is preliminary data.</text>
</comment>
<reference evidence="1" key="1">
    <citation type="submission" date="2023-01" db="EMBL/GenBank/DDBJ databases">
        <authorList>
            <person name="Van Ghelder C."/>
            <person name="Rancurel C."/>
        </authorList>
    </citation>
    <scope>NUCLEOTIDE SEQUENCE</scope>
    <source>
        <strain evidence="1">CNCM I-4278</strain>
    </source>
</reference>
<evidence type="ECO:0000313" key="2">
    <source>
        <dbReference type="Proteomes" id="UP001152607"/>
    </source>
</evidence>
<evidence type="ECO:0000313" key="1">
    <source>
        <dbReference type="EMBL" id="CAI6342320.1"/>
    </source>
</evidence>
<name>A0A9W4XVG9_9PLEO</name>